<comment type="caution">
    <text evidence="1">The sequence shown here is derived from an EMBL/GenBank/DDBJ whole genome shotgun (WGS) entry which is preliminary data.</text>
</comment>
<dbReference type="Proteomes" id="UP001516400">
    <property type="component" value="Unassembled WGS sequence"/>
</dbReference>
<organism evidence="1 2">
    <name type="scientific">Cryptolaemus montrouzieri</name>
    <dbReference type="NCBI Taxonomy" id="559131"/>
    <lineage>
        <taxon>Eukaryota</taxon>
        <taxon>Metazoa</taxon>
        <taxon>Ecdysozoa</taxon>
        <taxon>Arthropoda</taxon>
        <taxon>Hexapoda</taxon>
        <taxon>Insecta</taxon>
        <taxon>Pterygota</taxon>
        <taxon>Neoptera</taxon>
        <taxon>Endopterygota</taxon>
        <taxon>Coleoptera</taxon>
        <taxon>Polyphaga</taxon>
        <taxon>Cucujiformia</taxon>
        <taxon>Coccinelloidea</taxon>
        <taxon>Coccinellidae</taxon>
        <taxon>Scymninae</taxon>
        <taxon>Scymnini</taxon>
        <taxon>Cryptolaemus</taxon>
    </lineage>
</organism>
<protein>
    <submittedName>
        <fullName evidence="1">Uncharacterized protein</fullName>
    </submittedName>
</protein>
<sequence>TIREVATPGLIISDQFMALMTKLDVIILVISDIKIIHEFLKAEVDGCRSILENDSCTNAEFSDTLKILKA</sequence>
<name>A0ABD2NFN8_9CUCU</name>
<gene>
    <name evidence="1" type="ORF">HHI36_012738</name>
</gene>
<dbReference type="EMBL" id="JABFTP020000103">
    <property type="protein sequence ID" value="KAL3277389.1"/>
    <property type="molecule type" value="Genomic_DNA"/>
</dbReference>
<keyword evidence="2" id="KW-1185">Reference proteome</keyword>
<evidence type="ECO:0000313" key="2">
    <source>
        <dbReference type="Proteomes" id="UP001516400"/>
    </source>
</evidence>
<feature type="non-terminal residue" evidence="1">
    <location>
        <position position="1"/>
    </location>
</feature>
<accession>A0ABD2NFN8</accession>
<reference evidence="1 2" key="1">
    <citation type="journal article" date="2021" name="BMC Biol.">
        <title>Horizontally acquired antibacterial genes associated with adaptive radiation of ladybird beetles.</title>
        <authorList>
            <person name="Li H.S."/>
            <person name="Tang X.F."/>
            <person name="Huang Y.H."/>
            <person name="Xu Z.Y."/>
            <person name="Chen M.L."/>
            <person name="Du X.Y."/>
            <person name="Qiu B.Y."/>
            <person name="Chen P.T."/>
            <person name="Zhang W."/>
            <person name="Slipinski A."/>
            <person name="Escalona H.E."/>
            <person name="Waterhouse R.M."/>
            <person name="Zwick A."/>
            <person name="Pang H."/>
        </authorList>
    </citation>
    <scope>NUCLEOTIDE SEQUENCE [LARGE SCALE GENOMIC DNA]</scope>
    <source>
        <strain evidence="1">SYSU2018</strain>
    </source>
</reference>
<dbReference type="AlphaFoldDB" id="A0ABD2NFN8"/>
<proteinExistence type="predicted"/>
<evidence type="ECO:0000313" key="1">
    <source>
        <dbReference type="EMBL" id="KAL3277389.1"/>
    </source>
</evidence>